<protein>
    <submittedName>
        <fullName evidence="2">Uncharacterized protein</fullName>
    </submittedName>
</protein>
<evidence type="ECO:0000313" key="2">
    <source>
        <dbReference type="EMBL" id="KAH7511255.1"/>
    </source>
</evidence>
<feature type="compositionally biased region" description="Basic residues" evidence="1">
    <location>
        <begin position="30"/>
        <end position="39"/>
    </location>
</feature>
<reference evidence="2 3" key="1">
    <citation type="submission" date="2021-02" db="EMBL/GenBank/DDBJ databases">
        <title>Plant Genome Project.</title>
        <authorList>
            <person name="Zhang R.-G."/>
        </authorList>
    </citation>
    <scope>NUCLEOTIDE SEQUENCE [LARGE SCALE GENOMIC DNA]</scope>
    <source>
        <tissue evidence="2">Leaves</tissue>
    </source>
</reference>
<evidence type="ECO:0000313" key="3">
    <source>
        <dbReference type="Proteomes" id="UP000827721"/>
    </source>
</evidence>
<evidence type="ECO:0000256" key="1">
    <source>
        <dbReference type="SAM" id="MobiDB-lite"/>
    </source>
</evidence>
<feature type="compositionally biased region" description="Low complexity" evidence="1">
    <location>
        <begin position="71"/>
        <end position="80"/>
    </location>
</feature>
<accession>A0ABQ8GWY9</accession>
<feature type="compositionally biased region" description="Basic and acidic residues" evidence="1">
    <location>
        <begin position="40"/>
        <end position="60"/>
    </location>
</feature>
<dbReference type="EMBL" id="JAFEMO010000620">
    <property type="protein sequence ID" value="KAH7511255.1"/>
    <property type="molecule type" value="Genomic_DNA"/>
</dbReference>
<feature type="region of interest" description="Disordered" evidence="1">
    <location>
        <begin position="29"/>
        <end position="94"/>
    </location>
</feature>
<organism evidence="2 3">
    <name type="scientific">Xanthoceras sorbifolium</name>
    <dbReference type="NCBI Taxonomy" id="99658"/>
    <lineage>
        <taxon>Eukaryota</taxon>
        <taxon>Viridiplantae</taxon>
        <taxon>Streptophyta</taxon>
        <taxon>Embryophyta</taxon>
        <taxon>Tracheophyta</taxon>
        <taxon>Spermatophyta</taxon>
        <taxon>Magnoliopsida</taxon>
        <taxon>eudicotyledons</taxon>
        <taxon>Gunneridae</taxon>
        <taxon>Pentapetalae</taxon>
        <taxon>rosids</taxon>
        <taxon>malvids</taxon>
        <taxon>Sapindales</taxon>
        <taxon>Sapindaceae</taxon>
        <taxon>Xanthoceroideae</taxon>
        <taxon>Xanthoceras</taxon>
    </lineage>
</organism>
<gene>
    <name evidence="2" type="ORF">JRO89_XSUnG0215400</name>
</gene>
<sequence length="94" mass="10353">MMVVVSSSLAADQAIIRRGVLGGIYGQEQRHHHVEKRKAHVEGKRSRSVEYPDRSTDNHHNIPRQNYNDWSAAGSSGDTGDNSDDGTRLLVSGL</sequence>
<dbReference type="PANTHER" id="PTHR36040">
    <property type="entry name" value="OS04G0188500 PROTEIN"/>
    <property type="match status" value="1"/>
</dbReference>
<dbReference type="PANTHER" id="PTHR36040:SF3">
    <property type="entry name" value="OS04G0188500 PROTEIN"/>
    <property type="match status" value="1"/>
</dbReference>
<proteinExistence type="predicted"/>
<dbReference type="Proteomes" id="UP000827721">
    <property type="component" value="Unassembled WGS sequence"/>
</dbReference>
<name>A0ABQ8GWY9_9ROSI</name>
<comment type="caution">
    <text evidence="2">The sequence shown here is derived from an EMBL/GenBank/DDBJ whole genome shotgun (WGS) entry which is preliminary data.</text>
</comment>
<keyword evidence="3" id="KW-1185">Reference proteome</keyword>